<gene>
    <name evidence="2" type="primary">100116567</name>
</gene>
<evidence type="ECO:0000313" key="2">
    <source>
        <dbReference type="EnsemblMetazoa" id="XP_001601411"/>
    </source>
</evidence>
<dbReference type="OrthoDB" id="6334212at2759"/>
<dbReference type="Proteomes" id="UP000002358">
    <property type="component" value="Chromosome 2"/>
</dbReference>
<feature type="domain" description="CHK kinase-like" evidence="1">
    <location>
        <begin position="155"/>
        <end position="337"/>
    </location>
</feature>
<dbReference type="AlphaFoldDB" id="A0A7M7G2L3"/>
<evidence type="ECO:0000259" key="1">
    <source>
        <dbReference type="SMART" id="SM00587"/>
    </source>
</evidence>
<accession>A0A7M7G2L3</accession>
<keyword evidence="3" id="KW-1185">Reference proteome</keyword>
<name>A0A7M7G2L3_NASVI</name>
<dbReference type="Pfam" id="PF02958">
    <property type="entry name" value="EcKL"/>
    <property type="match status" value="1"/>
</dbReference>
<dbReference type="InterPro" id="IPR004119">
    <property type="entry name" value="EcKL"/>
</dbReference>
<reference evidence="2" key="1">
    <citation type="submission" date="2021-01" db="UniProtKB">
        <authorList>
            <consortium name="EnsemblMetazoa"/>
        </authorList>
    </citation>
    <scope>IDENTIFICATION</scope>
</reference>
<dbReference type="InterPro" id="IPR011009">
    <property type="entry name" value="Kinase-like_dom_sf"/>
</dbReference>
<proteinExistence type="predicted"/>
<evidence type="ECO:0000313" key="3">
    <source>
        <dbReference type="Proteomes" id="UP000002358"/>
    </source>
</evidence>
<dbReference type="PANTHER" id="PTHR11012">
    <property type="entry name" value="PROTEIN KINASE-LIKE DOMAIN-CONTAINING"/>
    <property type="match status" value="1"/>
</dbReference>
<dbReference type="PANTHER" id="PTHR11012:SF48">
    <property type="entry name" value="CHK KINASE-LIKE DOMAIN-CONTAINING PROTEIN-RELATED"/>
    <property type="match status" value="1"/>
</dbReference>
<dbReference type="Gene3D" id="3.90.1200.10">
    <property type="match status" value="1"/>
</dbReference>
<dbReference type="SUPFAM" id="SSF56112">
    <property type="entry name" value="Protein kinase-like (PK-like)"/>
    <property type="match status" value="1"/>
</dbReference>
<dbReference type="SMART" id="SM00587">
    <property type="entry name" value="CHK"/>
    <property type="match status" value="1"/>
</dbReference>
<dbReference type="EnsemblMetazoa" id="XM_001601361">
    <property type="protein sequence ID" value="XP_001601411"/>
    <property type="gene ID" value="LOC100116567"/>
</dbReference>
<dbReference type="KEGG" id="nvi:100116567"/>
<protein>
    <recommendedName>
        <fullName evidence="1">CHK kinase-like domain-containing protein</fullName>
    </recommendedName>
</protein>
<dbReference type="InParanoid" id="A0A7M7G2L3"/>
<organism evidence="2 3">
    <name type="scientific">Nasonia vitripennis</name>
    <name type="common">Parasitic wasp</name>
    <dbReference type="NCBI Taxonomy" id="7425"/>
    <lineage>
        <taxon>Eukaryota</taxon>
        <taxon>Metazoa</taxon>
        <taxon>Ecdysozoa</taxon>
        <taxon>Arthropoda</taxon>
        <taxon>Hexapoda</taxon>
        <taxon>Insecta</taxon>
        <taxon>Pterygota</taxon>
        <taxon>Neoptera</taxon>
        <taxon>Endopterygota</taxon>
        <taxon>Hymenoptera</taxon>
        <taxon>Apocrita</taxon>
        <taxon>Proctotrupomorpha</taxon>
        <taxon>Chalcidoidea</taxon>
        <taxon>Pteromalidae</taxon>
        <taxon>Pteromalinae</taxon>
        <taxon>Nasonia</taxon>
    </lineage>
</organism>
<dbReference type="OMA" id="DVPPKCL"/>
<sequence>MSSPTIFESPVNVVSGFPEDKAATRSSGGNNPKLFFRNVVSREEAKTLARQVIYPDAELVDFYLRPYSEEKLGFLGTHLCLIIVAKKPGSEECERRSFFVKTIPRDVPGQLAYIEEKGAFRKEVGFFKLLVPLLMEGYKGEPWAPPCYLIKEDTLVFEDMTCSGFGNRPRLFDEPTARAAVASLSRFHASSLLAEERSNGKPLNQLYPSLFEESEYKDTERSRAWFLSAINLSISVANDLGLDTSNMLEACKRIFDMAIPSKTKRNVVTHGDLWSSNLIFDPADRCIIVDFQLLRYSPLAQDLMQLIYLSTTREFRRQHETQLIKHYYESLEAALKLNGFKGPVPSFQELMEGVEEQRFPSLVSAVINFPTIMMDGKIGAEIMNGLDAYESYFFVNRKPFVDKIVARDPEYGRRVVEVVKELAEMVQKVESLPRPK</sequence>
<dbReference type="InterPro" id="IPR015897">
    <property type="entry name" value="CHK_kinase-like"/>
</dbReference>